<proteinExistence type="predicted"/>
<feature type="compositionally biased region" description="Basic and acidic residues" evidence="1">
    <location>
        <begin position="123"/>
        <end position="142"/>
    </location>
</feature>
<dbReference type="AlphaFoldDB" id="A0A367LML5"/>
<feature type="region of interest" description="Disordered" evidence="1">
    <location>
        <begin position="94"/>
        <end position="142"/>
    </location>
</feature>
<reference evidence="2 3" key="1">
    <citation type="journal article" date="2015" name="BMC Genomics">
        <title>Insights from the genome of Ophiocordyceps polyrhachis-furcata to pathogenicity and host specificity in insect fungi.</title>
        <authorList>
            <person name="Wichadakul D."/>
            <person name="Kobmoo N."/>
            <person name="Ingsriswang S."/>
            <person name="Tangphatsornruang S."/>
            <person name="Chantasingh D."/>
            <person name="Luangsa-ard J.J."/>
            <person name="Eurwilaichitr L."/>
        </authorList>
    </citation>
    <scope>NUCLEOTIDE SEQUENCE [LARGE SCALE GENOMIC DNA]</scope>
    <source>
        <strain evidence="2 3">BCC 54312</strain>
    </source>
</reference>
<feature type="compositionally biased region" description="Low complexity" evidence="1">
    <location>
        <begin position="110"/>
        <end position="122"/>
    </location>
</feature>
<name>A0A367LML5_9HYPO</name>
<evidence type="ECO:0000256" key="1">
    <source>
        <dbReference type="SAM" id="MobiDB-lite"/>
    </source>
</evidence>
<organism evidence="2 3">
    <name type="scientific">Ophiocordyceps polyrhachis-furcata BCC 54312</name>
    <dbReference type="NCBI Taxonomy" id="1330021"/>
    <lineage>
        <taxon>Eukaryota</taxon>
        <taxon>Fungi</taxon>
        <taxon>Dikarya</taxon>
        <taxon>Ascomycota</taxon>
        <taxon>Pezizomycotina</taxon>
        <taxon>Sordariomycetes</taxon>
        <taxon>Hypocreomycetidae</taxon>
        <taxon>Hypocreales</taxon>
        <taxon>Ophiocordycipitaceae</taxon>
        <taxon>Ophiocordyceps</taxon>
    </lineage>
</organism>
<dbReference type="OrthoDB" id="5426982at2759"/>
<keyword evidence="3" id="KW-1185">Reference proteome</keyword>
<evidence type="ECO:0000313" key="3">
    <source>
        <dbReference type="Proteomes" id="UP000253664"/>
    </source>
</evidence>
<evidence type="ECO:0000313" key="2">
    <source>
        <dbReference type="EMBL" id="RCI15658.1"/>
    </source>
</evidence>
<dbReference type="Proteomes" id="UP000253664">
    <property type="component" value="Unassembled WGS sequence"/>
</dbReference>
<protein>
    <submittedName>
        <fullName evidence="2">Uncharacterized protein</fullName>
    </submittedName>
</protein>
<accession>A0A367LML5</accession>
<dbReference type="STRING" id="1330021.A0A367LML5"/>
<dbReference type="EMBL" id="LKCN02000002">
    <property type="protein sequence ID" value="RCI15658.1"/>
    <property type="molecule type" value="Genomic_DNA"/>
</dbReference>
<comment type="caution">
    <text evidence="2">The sequence shown here is derived from an EMBL/GenBank/DDBJ whole genome shotgun (WGS) entry which is preliminary data.</text>
</comment>
<gene>
    <name evidence="2" type="ORF">L249_3520</name>
</gene>
<sequence length="580" mass="66201">MDGPDKHNPRLPDDLFDRFFDWPAFCRSRCQSRCQSLDHHIPSTHALEDLSSLVTGLPPSSPLPSLLDHRLSLDELDADLDLVRMTSRDEVVARSDLSVQTTPELVQGRSTSPSDHSSSLLSDRADESHHRPRVTLREAQAHDDEWTYPQADAAKAVSGYPPHIHVHAEGPAAGQKRRRSLNDPEKTADVRKTGACLPCRVTKTRCHENGVCPACRKVFPKLSHLVCTRKTPAAAWPIFTKGPDVWSKTARQEEKLCSCPRKHIGKPKKISIYLTSDTSSPPLLATVQPYTSNDNPGEVAMPNKADFPRDHVPSHEQLQNWVEDQIRREQRPDFPQTLQRFLLAYARAGRSLPKHELVENVHKMNCFFRIWRTSSFSCRDPTNKMANLPLSVQARLRNIAREALKSFEYKVLMALDDCLGQHAQPKSSEKMAVWASLWQLILMYRDLLNAFEVRSSHPFEDQQAAESFRFHHRQLADTYFPLMAIFYHYQFRNKKSLEEVSLDFLDGCKVPGLMPQQKTEIRHLGQQLLGDARKNMFQALEASKGRNDYILYKLVVENEMKRLNARKRTRKDGAKVGNKA</sequence>